<reference evidence="2 3" key="1">
    <citation type="submission" date="2019-04" db="EMBL/GenBank/DDBJ databases">
        <title>Saccharibacteria TM7 genomes.</title>
        <authorList>
            <person name="Bor B."/>
            <person name="He X."/>
            <person name="Chen T."/>
            <person name="Dewhirst F.E."/>
        </authorList>
    </citation>
    <scope>NUCLEOTIDE SEQUENCE [LARGE SCALE GENOMIC DNA]</scope>
    <source>
        <strain evidence="2 3">BB001</strain>
    </source>
</reference>
<dbReference type="KEGG" id="nft:FBF37_01455"/>
<protein>
    <submittedName>
        <fullName evidence="2">Uncharacterized protein</fullName>
    </submittedName>
</protein>
<keyword evidence="1" id="KW-1133">Transmembrane helix</keyword>
<name>A0A4V1GDK8_9BACT</name>
<keyword evidence="1" id="KW-0812">Transmembrane</keyword>
<evidence type="ECO:0000313" key="2">
    <source>
        <dbReference type="EMBL" id="QCT42136.1"/>
    </source>
</evidence>
<proteinExistence type="predicted"/>
<organism evidence="2 3">
    <name type="scientific">Candidatus Nanosynbacter featherlites</name>
    <dbReference type="NCBI Taxonomy" id="2572088"/>
    <lineage>
        <taxon>Bacteria</taxon>
        <taxon>Candidatus Saccharimonadota</taxon>
        <taxon>Candidatus Saccharimonadia</taxon>
        <taxon>Candidatus Nanosynbacterales</taxon>
        <taxon>Candidatus Nanosynbacteraceae</taxon>
        <taxon>Candidatus Nanosynbacter</taxon>
    </lineage>
</organism>
<dbReference type="Proteomes" id="UP000310639">
    <property type="component" value="Chromosome"/>
</dbReference>
<evidence type="ECO:0000256" key="1">
    <source>
        <dbReference type="SAM" id="Phobius"/>
    </source>
</evidence>
<dbReference type="AlphaFoldDB" id="A0A4V1GDK8"/>
<feature type="transmembrane region" description="Helical" evidence="1">
    <location>
        <begin position="9"/>
        <end position="30"/>
    </location>
</feature>
<dbReference type="EMBL" id="CP040004">
    <property type="protein sequence ID" value="QCT42136.1"/>
    <property type="molecule type" value="Genomic_DNA"/>
</dbReference>
<accession>A0A4V1GDK8</accession>
<dbReference type="RefSeq" id="WP_138078797.1">
    <property type="nucleotide sequence ID" value="NZ_CP040004.1"/>
</dbReference>
<keyword evidence="1" id="KW-0472">Membrane</keyword>
<evidence type="ECO:0000313" key="3">
    <source>
        <dbReference type="Proteomes" id="UP000310639"/>
    </source>
</evidence>
<sequence length="347" mass="39439">MRRRQKQQIFIGVFIGLFVIAVSVLGIIFYNHYQKEQINQRLAANTVHFASDGYNIAATMLLPKDQYSYDIKSEERPRFPTMTIKDKGETYTITAKIAQVGKASRANDLEAAKKRGNFTELKADKATGALGGYAYDDNSYHYIVKIPLVQRDQEWYELHLDIENISNASGSKTLFESSSIQSLVKSVRYDSNYQAPDQEYTSDDREIVKVNKFANEIDGFSITQRSSADDKITFVGTRNNVQISLTVRPVSTSKTLEQATADDYYVKAGTHKYDQITKYNSKEVWHTAPQSDPTSYVTFFYYFDKDGVILQGAGRYNAEGKNAFDQMAKTVFETVQVDKARAKKYVQ</sequence>
<keyword evidence="3" id="KW-1185">Reference proteome</keyword>
<gene>
    <name evidence="2" type="ORF">FBF37_01455</name>
</gene>